<dbReference type="Proteomes" id="UP000187455">
    <property type="component" value="Unassembled WGS sequence"/>
</dbReference>
<keyword evidence="3" id="KW-1185">Reference proteome</keyword>
<keyword evidence="1" id="KW-0732">Signal</keyword>
<comment type="caution">
    <text evidence="2">The sequence shown here is derived from an EMBL/GenBank/DDBJ whole genome shotgun (WGS) entry which is preliminary data.</text>
</comment>
<protein>
    <submittedName>
        <fullName evidence="2">Uncharacterized protein</fullName>
    </submittedName>
</protein>
<gene>
    <name evidence="2" type="ORF">AYI68_g1233</name>
</gene>
<accession>A0A1R0H5Z0</accession>
<dbReference type="OrthoDB" id="5706766at2759"/>
<evidence type="ECO:0000313" key="3">
    <source>
        <dbReference type="Proteomes" id="UP000187455"/>
    </source>
</evidence>
<sequence length="117" mass="13461">MFKNVFFLLLAISMTIVSSHKHRRRGPIFRFYSQPNHKVLKAEAEPAFDNCFNIGSFRSAIFRAPKTGSVEMCSQLDCGGICVTRDMYRSFAPRDNIREYGRLFNSVVYRNYTGCSV</sequence>
<organism evidence="2 3">
    <name type="scientific">Smittium mucronatum</name>
    <dbReference type="NCBI Taxonomy" id="133383"/>
    <lineage>
        <taxon>Eukaryota</taxon>
        <taxon>Fungi</taxon>
        <taxon>Fungi incertae sedis</taxon>
        <taxon>Zoopagomycota</taxon>
        <taxon>Kickxellomycotina</taxon>
        <taxon>Harpellomycetes</taxon>
        <taxon>Harpellales</taxon>
        <taxon>Legeriomycetaceae</taxon>
        <taxon>Smittium</taxon>
    </lineage>
</organism>
<dbReference type="AlphaFoldDB" id="A0A1R0H5Z0"/>
<feature type="chain" id="PRO_5013339829" evidence="1">
    <location>
        <begin position="20"/>
        <end position="117"/>
    </location>
</feature>
<proteinExistence type="predicted"/>
<name>A0A1R0H5Z0_9FUNG</name>
<dbReference type="EMBL" id="LSSL01000440">
    <property type="protein sequence ID" value="OLY84600.1"/>
    <property type="molecule type" value="Genomic_DNA"/>
</dbReference>
<evidence type="ECO:0000256" key="1">
    <source>
        <dbReference type="SAM" id="SignalP"/>
    </source>
</evidence>
<evidence type="ECO:0000313" key="2">
    <source>
        <dbReference type="EMBL" id="OLY84600.1"/>
    </source>
</evidence>
<feature type="signal peptide" evidence="1">
    <location>
        <begin position="1"/>
        <end position="19"/>
    </location>
</feature>
<reference evidence="2 3" key="1">
    <citation type="journal article" date="2016" name="Mol. Biol. Evol.">
        <title>Genome-Wide Survey of Gut Fungi (Harpellales) Reveals the First Horizontally Transferred Ubiquitin Gene from a Mosquito Host.</title>
        <authorList>
            <person name="Wang Y."/>
            <person name="White M.M."/>
            <person name="Kvist S."/>
            <person name="Moncalvo J.M."/>
        </authorList>
    </citation>
    <scope>NUCLEOTIDE SEQUENCE [LARGE SCALE GENOMIC DNA]</scope>
    <source>
        <strain evidence="2 3">ALG-7-W6</strain>
    </source>
</reference>